<dbReference type="EMBL" id="PJQM01000305">
    <property type="protein sequence ID" value="RCI05781.1"/>
    <property type="molecule type" value="Genomic_DNA"/>
</dbReference>
<dbReference type="STRING" id="4846.A0A367KU96"/>
<proteinExistence type="inferred from homology"/>
<comment type="catalytic activity">
    <reaction evidence="1">
        <text>O-phospho-L-threonyl-[protein] + H2O = L-threonyl-[protein] + phosphate</text>
        <dbReference type="Rhea" id="RHEA:47004"/>
        <dbReference type="Rhea" id="RHEA-COMP:11060"/>
        <dbReference type="Rhea" id="RHEA-COMP:11605"/>
        <dbReference type="ChEBI" id="CHEBI:15377"/>
        <dbReference type="ChEBI" id="CHEBI:30013"/>
        <dbReference type="ChEBI" id="CHEBI:43474"/>
        <dbReference type="ChEBI" id="CHEBI:61977"/>
        <dbReference type="EC" id="3.1.3.16"/>
    </reaction>
</comment>
<accession>A0A367KU96</accession>
<gene>
    <name evidence="3" type="ORF">CU098_012091</name>
</gene>
<keyword evidence="1" id="KW-0904">Protein phosphatase</keyword>
<reference evidence="3 4" key="1">
    <citation type="journal article" date="2018" name="G3 (Bethesda)">
        <title>Phylogenetic and Phylogenomic Definition of Rhizopus Species.</title>
        <authorList>
            <person name="Gryganskyi A.P."/>
            <person name="Golan J."/>
            <person name="Dolatabadi S."/>
            <person name="Mondo S."/>
            <person name="Robb S."/>
            <person name="Idnurm A."/>
            <person name="Muszewska A."/>
            <person name="Steczkiewicz K."/>
            <person name="Masonjones S."/>
            <person name="Liao H.L."/>
            <person name="Gajdeczka M.T."/>
            <person name="Anike F."/>
            <person name="Vuek A."/>
            <person name="Anishchenko I.M."/>
            <person name="Voigt K."/>
            <person name="de Hoog G.S."/>
            <person name="Smith M.E."/>
            <person name="Heitman J."/>
            <person name="Vilgalys R."/>
            <person name="Stajich J.E."/>
        </authorList>
    </citation>
    <scope>NUCLEOTIDE SEQUENCE [LARGE SCALE GENOMIC DNA]</scope>
    <source>
        <strain evidence="3 4">LSU 92-RS-03</strain>
    </source>
</reference>
<comment type="catalytic activity">
    <reaction evidence="1">
        <text>O-phospho-L-seryl-[protein] + H2O = L-seryl-[protein] + phosphate</text>
        <dbReference type="Rhea" id="RHEA:20629"/>
        <dbReference type="Rhea" id="RHEA-COMP:9863"/>
        <dbReference type="Rhea" id="RHEA-COMP:11604"/>
        <dbReference type="ChEBI" id="CHEBI:15377"/>
        <dbReference type="ChEBI" id="CHEBI:29999"/>
        <dbReference type="ChEBI" id="CHEBI:43474"/>
        <dbReference type="ChEBI" id="CHEBI:83421"/>
        <dbReference type="EC" id="3.1.3.16"/>
    </reaction>
</comment>
<dbReference type="GO" id="GO:0046872">
    <property type="term" value="F:metal ion binding"/>
    <property type="evidence" value="ECO:0007669"/>
    <property type="project" value="UniProtKB-UniRule"/>
</dbReference>
<name>A0A367KU96_RHIST</name>
<keyword evidence="1" id="KW-0378">Hydrolase</keyword>
<evidence type="ECO:0000259" key="2">
    <source>
        <dbReference type="PROSITE" id="PS51746"/>
    </source>
</evidence>
<dbReference type="EC" id="3.1.3.16" evidence="1"/>
<comment type="caution">
    <text evidence="3">The sequence shown here is derived from an EMBL/GenBank/DDBJ whole genome shotgun (WGS) entry which is preliminary data.</text>
</comment>
<evidence type="ECO:0000256" key="1">
    <source>
        <dbReference type="RuleBase" id="RU366020"/>
    </source>
</evidence>
<keyword evidence="1" id="KW-0464">Manganese</keyword>
<dbReference type="PANTHER" id="PTHR12320:SF84">
    <property type="entry name" value="PROTEIN PHOSPHATASE"/>
    <property type="match status" value="1"/>
</dbReference>
<dbReference type="InterPro" id="IPR039123">
    <property type="entry name" value="PPTC7"/>
</dbReference>
<dbReference type="Proteomes" id="UP000253551">
    <property type="component" value="Unassembled WGS sequence"/>
</dbReference>
<dbReference type="PANTHER" id="PTHR12320">
    <property type="entry name" value="PROTEIN PHOSPHATASE 2C"/>
    <property type="match status" value="1"/>
</dbReference>
<organism evidence="3 4">
    <name type="scientific">Rhizopus stolonifer</name>
    <name type="common">Rhizopus nigricans</name>
    <dbReference type="NCBI Taxonomy" id="4846"/>
    <lineage>
        <taxon>Eukaryota</taxon>
        <taxon>Fungi</taxon>
        <taxon>Fungi incertae sedis</taxon>
        <taxon>Mucoromycota</taxon>
        <taxon>Mucoromycotina</taxon>
        <taxon>Mucoromycetes</taxon>
        <taxon>Mucorales</taxon>
        <taxon>Mucorineae</taxon>
        <taxon>Rhizopodaceae</taxon>
        <taxon>Rhizopus</taxon>
    </lineage>
</organism>
<dbReference type="Gene3D" id="3.60.40.10">
    <property type="entry name" value="PPM-type phosphatase domain"/>
    <property type="match status" value="1"/>
</dbReference>
<dbReference type="SMART" id="SM00332">
    <property type="entry name" value="PP2Cc"/>
    <property type="match status" value="1"/>
</dbReference>
<comment type="cofactor">
    <cofactor evidence="1">
        <name>Mn(2+)</name>
        <dbReference type="ChEBI" id="CHEBI:29035"/>
    </cofactor>
</comment>
<dbReference type="SUPFAM" id="SSF81606">
    <property type="entry name" value="PP2C-like"/>
    <property type="match status" value="1"/>
</dbReference>
<keyword evidence="1" id="KW-0479">Metal-binding</keyword>
<sequence length="283" mass="31618">MNDVFLQPASYTLAHGASGFAKNQSYVTPDIKKRENYHSVQIGEDAYFRRSDAIGVADGVGGWSNVKSSNPALYSRKLMHHAYLELEKFENIEDPYFQKYEEASPLDVLQSSYEKTCLAILRHAELRIANLGDCGISVIRHHNYIFQSEEQQHSFNFPFQLGSKSPDKPRDAQSFTVRVQKGDIIIMGSDGLFDNLFDKDILSIVQSLVGPQAMSDRFMPIKPQIISDALAKKAKSVSQTGLESPFQNKATNEGIYYQGGKVDDISVVVAIVQDSESAPDRRL</sequence>
<dbReference type="OrthoDB" id="60843at2759"/>
<comment type="cofactor">
    <cofactor evidence="1">
        <name>Mg(2+)</name>
        <dbReference type="ChEBI" id="CHEBI:18420"/>
    </cofactor>
</comment>
<keyword evidence="4" id="KW-1185">Reference proteome</keyword>
<dbReference type="InterPro" id="IPR001932">
    <property type="entry name" value="PPM-type_phosphatase-like_dom"/>
</dbReference>
<keyword evidence="1" id="KW-0460">Magnesium</keyword>
<dbReference type="InterPro" id="IPR036457">
    <property type="entry name" value="PPM-type-like_dom_sf"/>
</dbReference>
<feature type="domain" description="PPM-type phosphatase" evidence="2">
    <location>
        <begin position="24"/>
        <end position="272"/>
    </location>
</feature>
<comment type="similarity">
    <text evidence="1">Belongs to the PP2C family.</text>
</comment>
<dbReference type="AlphaFoldDB" id="A0A367KU96"/>
<dbReference type="PROSITE" id="PS51746">
    <property type="entry name" value="PPM_2"/>
    <property type="match status" value="1"/>
</dbReference>
<protein>
    <recommendedName>
        <fullName evidence="1">Protein phosphatase</fullName>
        <ecNumber evidence="1">3.1.3.16</ecNumber>
    </recommendedName>
</protein>
<evidence type="ECO:0000313" key="4">
    <source>
        <dbReference type="Proteomes" id="UP000253551"/>
    </source>
</evidence>
<dbReference type="GO" id="GO:0004722">
    <property type="term" value="F:protein serine/threonine phosphatase activity"/>
    <property type="evidence" value="ECO:0007669"/>
    <property type="project" value="UniProtKB-EC"/>
</dbReference>
<evidence type="ECO:0000313" key="3">
    <source>
        <dbReference type="EMBL" id="RCI05781.1"/>
    </source>
</evidence>